<proteinExistence type="predicted"/>
<dbReference type="Proteomes" id="UP000291084">
    <property type="component" value="Chromosome 8"/>
</dbReference>
<gene>
    <name evidence="1" type="primary">Vigan.08G198600</name>
    <name evidence="1" type="ORF">VIGAN_08198600</name>
</gene>
<keyword evidence="2" id="KW-1185">Reference proteome</keyword>
<dbReference type="EMBL" id="AP015041">
    <property type="protein sequence ID" value="BAT95289.1"/>
    <property type="molecule type" value="Genomic_DNA"/>
</dbReference>
<dbReference type="OrthoDB" id="66620at2759"/>
<feature type="non-terminal residue" evidence="1">
    <location>
        <position position="69"/>
    </location>
</feature>
<organism evidence="1 2">
    <name type="scientific">Vigna angularis var. angularis</name>
    <dbReference type="NCBI Taxonomy" id="157739"/>
    <lineage>
        <taxon>Eukaryota</taxon>
        <taxon>Viridiplantae</taxon>
        <taxon>Streptophyta</taxon>
        <taxon>Embryophyta</taxon>
        <taxon>Tracheophyta</taxon>
        <taxon>Spermatophyta</taxon>
        <taxon>Magnoliopsida</taxon>
        <taxon>eudicotyledons</taxon>
        <taxon>Gunneridae</taxon>
        <taxon>Pentapetalae</taxon>
        <taxon>rosids</taxon>
        <taxon>fabids</taxon>
        <taxon>Fabales</taxon>
        <taxon>Fabaceae</taxon>
        <taxon>Papilionoideae</taxon>
        <taxon>50 kb inversion clade</taxon>
        <taxon>NPAAA clade</taxon>
        <taxon>indigoferoid/millettioid clade</taxon>
        <taxon>Phaseoleae</taxon>
        <taxon>Vigna</taxon>
    </lineage>
</organism>
<evidence type="ECO:0000313" key="1">
    <source>
        <dbReference type="EMBL" id="BAT95289.1"/>
    </source>
</evidence>
<evidence type="ECO:0000313" key="2">
    <source>
        <dbReference type="Proteomes" id="UP000291084"/>
    </source>
</evidence>
<protein>
    <submittedName>
        <fullName evidence="1">Uncharacterized protein</fullName>
    </submittedName>
</protein>
<sequence length="69" mass="7310">MIPCPLGSYCPLAKLNNATGICDPYSYQIPQGETNHSCGSADIWTGVVNNSDIFCSPGSYCPTTTHIIA</sequence>
<name>A0A0S3SR35_PHAAN</name>
<reference evidence="1 2" key="1">
    <citation type="journal article" date="2015" name="Sci. Rep.">
        <title>The power of single molecule real-time sequencing technology in the de novo assembly of a eukaryotic genome.</title>
        <authorList>
            <person name="Sakai H."/>
            <person name="Naito K."/>
            <person name="Ogiso-Tanaka E."/>
            <person name="Takahashi Y."/>
            <person name="Iseki K."/>
            <person name="Muto C."/>
            <person name="Satou K."/>
            <person name="Teruya K."/>
            <person name="Shiroma A."/>
            <person name="Shimoji M."/>
            <person name="Hirano T."/>
            <person name="Itoh T."/>
            <person name="Kaga A."/>
            <person name="Tomooka N."/>
        </authorList>
    </citation>
    <scope>NUCLEOTIDE SEQUENCE [LARGE SCALE GENOMIC DNA]</scope>
    <source>
        <strain evidence="2">cv. Shumari</strain>
    </source>
</reference>
<accession>A0A0S3SR35</accession>
<dbReference type="AlphaFoldDB" id="A0A0S3SR35"/>